<keyword evidence="5" id="KW-1185">Reference proteome</keyword>
<dbReference type="GO" id="GO:0016829">
    <property type="term" value="F:lyase activity"/>
    <property type="evidence" value="ECO:0007669"/>
    <property type="project" value="UniProtKB-KW"/>
</dbReference>
<feature type="domain" description="Phosphomevalonate dehydratase large subunit-like" evidence="3">
    <location>
        <begin position="20"/>
        <end position="425"/>
    </location>
</feature>
<evidence type="ECO:0000313" key="5">
    <source>
        <dbReference type="Proteomes" id="UP000019494"/>
    </source>
</evidence>
<protein>
    <recommendedName>
        <fullName evidence="3">Phosphomevalonate dehydratase large subunit-like domain-containing protein</fullName>
    </recommendedName>
</protein>
<dbReference type="InterPro" id="IPR015931">
    <property type="entry name" value="Acnase/IPM_dHydase_lsu_aba_1/3"/>
</dbReference>
<name>W9GT96_9MICO</name>
<dbReference type="PATRIC" id="fig|584657.3.peg.916"/>
<evidence type="ECO:0000256" key="2">
    <source>
        <dbReference type="ARBA" id="ARBA00023239"/>
    </source>
</evidence>
<dbReference type="Pfam" id="PF04412">
    <property type="entry name" value="AcnX"/>
    <property type="match status" value="1"/>
</dbReference>
<comment type="caution">
    <text evidence="4">The sequence shown here is derived from an EMBL/GenBank/DDBJ whole genome shotgun (WGS) entry which is preliminary data.</text>
</comment>
<accession>W9GT96</accession>
<organism evidence="4 5">
    <name type="scientific">Intrasporangium chromatireducens Q5-1</name>
    <dbReference type="NCBI Taxonomy" id="584657"/>
    <lineage>
        <taxon>Bacteria</taxon>
        <taxon>Bacillati</taxon>
        <taxon>Actinomycetota</taxon>
        <taxon>Actinomycetes</taxon>
        <taxon>Micrococcales</taxon>
        <taxon>Intrasporangiaceae</taxon>
        <taxon>Intrasporangium</taxon>
    </lineage>
</organism>
<dbReference type="PANTHER" id="PTHR36577">
    <property type="entry name" value="DUF521 DOMAIN PROTEIN (AFU_ORTHOLOGUE AFUA_6G00490)"/>
    <property type="match status" value="1"/>
</dbReference>
<dbReference type="RefSeq" id="WP_051518199.1">
    <property type="nucleotide sequence ID" value="NZ_AWQS01000021.1"/>
</dbReference>
<evidence type="ECO:0000259" key="3">
    <source>
        <dbReference type="Pfam" id="PF04412"/>
    </source>
</evidence>
<sequence length="440" mass="46000">MTAPASTDASSGVDDDRLVLSSVEQEMLAGRRGPGVAMAMRVVTSLATVRGAQRLVEVQSAHIDGCLYHGQAGLDFATRLHALGARVTVPTTLNVGSLDLLHPGLVREQTDHEREVAQNGRALMDAYVALGARPTWTCAPYQLAARPAFGEHVAWAESNAIAFCNSVLGARTDRYGDFLDICAAITGRAPFAGLHTDAARAGEVLVDCTAIPTRVLGLDLTAPLLGYLVGSRVGTRNPVLLGLPTATTEDQLKAFGAAAASSGGVAMFHVVGVTPEAPTVEAALGGSPPRETIALTSDDLVAARRELSTATDSRLDVVSVGTPHASVDEIAALARLLEGGRPVAPHVDFYLSTGRSVLAEAERLGFLDILTRSGVRVVVDTCTYVTSVLRPGARTVMTNSGKWAHYAPGNLGVEVVMASLPECVESARAGRVVIDDAQLR</sequence>
<dbReference type="SUPFAM" id="SSF53732">
    <property type="entry name" value="Aconitase iron-sulfur domain"/>
    <property type="match status" value="1"/>
</dbReference>
<dbReference type="AlphaFoldDB" id="W9GT96"/>
<evidence type="ECO:0000313" key="4">
    <source>
        <dbReference type="EMBL" id="EWT07099.1"/>
    </source>
</evidence>
<dbReference type="PANTHER" id="PTHR36577:SF3">
    <property type="entry name" value="DUF521 DOMAIN PROTEIN (AFU_ORTHOLOGUE AFUA_6G00490)"/>
    <property type="match status" value="1"/>
</dbReference>
<keyword evidence="2" id="KW-0456">Lyase</keyword>
<gene>
    <name evidence="4" type="ORF">N864_12155</name>
</gene>
<dbReference type="InterPro" id="IPR007506">
    <property type="entry name" value="PMDh-L-like_dom"/>
</dbReference>
<dbReference type="InterPro" id="IPR036008">
    <property type="entry name" value="Aconitase_4Fe-4S_dom"/>
</dbReference>
<dbReference type="Gene3D" id="3.30.499.10">
    <property type="entry name" value="Aconitase, domain 3"/>
    <property type="match status" value="1"/>
</dbReference>
<evidence type="ECO:0000256" key="1">
    <source>
        <dbReference type="ARBA" id="ARBA00023004"/>
    </source>
</evidence>
<keyword evidence="1" id="KW-0408">Iron</keyword>
<dbReference type="EMBL" id="AWQS01000021">
    <property type="protein sequence ID" value="EWT07099.1"/>
    <property type="molecule type" value="Genomic_DNA"/>
</dbReference>
<dbReference type="CDD" id="cd01355">
    <property type="entry name" value="AcnX"/>
    <property type="match status" value="1"/>
</dbReference>
<dbReference type="Proteomes" id="UP000019494">
    <property type="component" value="Unassembled WGS sequence"/>
</dbReference>
<dbReference type="OrthoDB" id="1550274at2"/>
<reference evidence="5" key="1">
    <citation type="submission" date="2013-08" db="EMBL/GenBank/DDBJ databases">
        <title>Intrasporangium oryzae NRRL B-24470.</title>
        <authorList>
            <person name="Liu H."/>
            <person name="Wang G."/>
        </authorList>
    </citation>
    <scope>NUCLEOTIDE SEQUENCE [LARGE SCALE GENOMIC DNA]</scope>
    <source>
        <strain evidence="5">Q5-1</strain>
    </source>
</reference>
<proteinExistence type="predicted"/>